<gene>
    <name evidence="2" type="ORF">Goklo_023026</name>
</gene>
<protein>
    <submittedName>
        <fullName evidence="2">Uncharacterized protein</fullName>
    </submittedName>
</protein>
<name>A0A7J8TPC4_9ROSI</name>
<dbReference type="EMBL" id="JABFAB010000001">
    <property type="protein sequence ID" value="MBA0640042.1"/>
    <property type="molecule type" value="Genomic_DNA"/>
</dbReference>
<feature type="compositionally biased region" description="Polar residues" evidence="1">
    <location>
        <begin position="1"/>
        <end position="10"/>
    </location>
</feature>
<accession>A0A7J8TPC4</accession>
<reference evidence="2 3" key="1">
    <citation type="journal article" date="2019" name="Genome Biol. Evol.">
        <title>Insights into the evolution of the New World diploid cottons (Gossypium, subgenus Houzingenia) based on genome sequencing.</title>
        <authorList>
            <person name="Grover C.E."/>
            <person name="Arick M.A. 2nd"/>
            <person name="Thrash A."/>
            <person name="Conover J.L."/>
            <person name="Sanders W.S."/>
            <person name="Peterson D.G."/>
            <person name="Frelichowski J.E."/>
            <person name="Scheffler J.A."/>
            <person name="Scheffler B.E."/>
            <person name="Wendel J.F."/>
        </authorList>
    </citation>
    <scope>NUCLEOTIDE SEQUENCE [LARGE SCALE GENOMIC DNA]</scope>
    <source>
        <strain evidence="2">57</strain>
        <tissue evidence="2">Leaf</tissue>
    </source>
</reference>
<evidence type="ECO:0000256" key="1">
    <source>
        <dbReference type="SAM" id="MobiDB-lite"/>
    </source>
</evidence>
<dbReference type="OrthoDB" id="971935at2759"/>
<feature type="region of interest" description="Disordered" evidence="1">
    <location>
        <begin position="1"/>
        <end position="41"/>
    </location>
</feature>
<comment type="caution">
    <text evidence="2">The sequence shown here is derived from an EMBL/GenBank/DDBJ whole genome shotgun (WGS) entry which is preliminary data.</text>
</comment>
<sequence>MARVKYTSQDQFERQQHELQTNEAVNPNPKNSEGMTHEGESHGESVIVMDSEATTNATTLVAVVQGTPTTIVPYTSSKDFGRRAASGRMQTNLAPVCFAAVANANVDGDTLDLTSTISLDFMPAAKADMNSLLLGSRVFHCKKRKQIVIIYHYF</sequence>
<feature type="compositionally biased region" description="Polar residues" evidence="1">
    <location>
        <begin position="18"/>
        <end position="34"/>
    </location>
</feature>
<proteinExistence type="predicted"/>
<evidence type="ECO:0000313" key="3">
    <source>
        <dbReference type="Proteomes" id="UP000593573"/>
    </source>
</evidence>
<dbReference type="AlphaFoldDB" id="A0A7J8TPC4"/>
<keyword evidence="3" id="KW-1185">Reference proteome</keyword>
<evidence type="ECO:0000313" key="2">
    <source>
        <dbReference type="EMBL" id="MBA0640042.1"/>
    </source>
</evidence>
<organism evidence="2 3">
    <name type="scientific">Gossypium klotzschianum</name>
    <dbReference type="NCBI Taxonomy" id="34286"/>
    <lineage>
        <taxon>Eukaryota</taxon>
        <taxon>Viridiplantae</taxon>
        <taxon>Streptophyta</taxon>
        <taxon>Embryophyta</taxon>
        <taxon>Tracheophyta</taxon>
        <taxon>Spermatophyta</taxon>
        <taxon>Magnoliopsida</taxon>
        <taxon>eudicotyledons</taxon>
        <taxon>Gunneridae</taxon>
        <taxon>Pentapetalae</taxon>
        <taxon>rosids</taxon>
        <taxon>malvids</taxon>
        <taxon>Malvales</taxon>
        <taxon>Malvaceae</taxon>
        <taxon>Malvoideae</taxon>
        <taxon>Gossypium</taxon>
    </lineage>
</organism>
<dbReference type="Proteomes" id="UP000593573">
    <property type="component" value="Unassembled WGS sequence"/>
</dbReference>